<gene>
    <name evidence="9" type="ORF">DMA12_01745</name>
</gene>
<dbReference type="InterPro" id="IPR036850">
    <property type="entry name" value="NDK-like_dom_sf"/>
</dbReference>
<keyword evidence="6" id="KW-0546">Nucleotide metabolism</keyword>
<dbReference type="EC" id="2.7.4.6" evidence="3"/>
<organism evidence="9 10">
    <name type="scientific">Amycolatopsis balhimycina DSM 5908</name>
    <dbReference type="NCBI Taxonomy" id="1081091"/>
    <lineage>
        <taxon>Bacteria</taxon>
        <taxon>Bacillati</taxon>
        <taxon>Actinomycetota</taxon>
        <taxon>Actinomycetes</taxon>
        <taxon>Pseudonocardiales</taxon>
        <taxon>Pseudonocardiaceae</taxon>
        <taxon>Amycolatopsis</taxon>
    </lineage>
</organism>
<evidence type="ECO:0000256" key="3">
    <source>
        <dbReference type="ARBA" id="ARBA00012966"/>
    </source>
</evidence>
<protein>
    <recommendedName>
        <fullName evidence="3">nucleoside-diphosphate kinase</fullName>
        <ecNumber evidence="3">2.7.4.6</ecNumber>
    </recommendedName>
</protein>
<evidence type="ECO:0000256" key="5">
    <source>
        <dbReference type="ARBA" id="ARBA00022777"/>
    </source>
</evidence>
<dbReference type="PANTHER" id="PTHR11349">
    <property type="entry name" value="NUCLEOSIDE DIPHOSPHATE KINASE"/>
    <property type="match status" value="1"/>
</dbReference>
<keyword evidence="5" id="KW-0418">Kinase</keyword>
<comment type="similarity">
    <text evidence="2 7">Belongs to the NDK family.</text>
</comment>
<dbReference type="Gene3D" id="3.30.70.141">
    <property type="entry name" value="Nucleoside diphosphate kinase-like domain"/>
    <property type="match status" value="2"/>
</dbReference>
<keyword evidence="10" id="KW-1185">Reference proteome</keyword>
<sequence>MTRGSSHRTAERVRAELADLVAVYPELATFHQTVVARLPEPCLDFLPRTALVVVPPDGLMQGVHRRLLDDHGEHVVAFRFRTLDQRLAERLYLDGLVTQAPERHIRSWWIKSKLFDLGEALVLLMRHPTDAGFQATLTAAKGASDPRLAKTGTYRAEYRTPNKTFGLLHSSDDMLSMLYEVSVLFEPEDLAQLLIRPHWDSAHRALVTGYESGVSVRRIESYRVLYRLKRRLLAEAAAAGALPVPLLEAVEENYRAALDVVADDPGHVPETTAVARLLSEERRLLSGVLPYPGALADTGSGELRAAVAGEERAGVRTALACLRTLAEPAALRTAGFENLEFSLEALGIPLSALERTMLESLFFFYATDPPPAPPAASGGEDRRSTPMPDPYQQMLDAAGTLEDYPLSPAEVAELGKAGLAAVADQLAFMIVTPDAVHRGLHTDILTKVHIAGFRILAHRTRDLRDSDIEELYKDGLRAKILDHRRTHWYLTRKGLGLGTSLGLLLHHPDGDACERLLRLKGASKPADAAPGSVRGSLGSYSKILALMHSSDTPAAVLRECLLYFTTGQVHDTLSLLAGHAEPQGTPISFVAEALSPTTPEDDPFAVLYALKIRVSHVLAAHPLTGPELQPLLEQHLSGLRAMRPVLSANGASWSSRTTAVGHELEREHKLLAESALAQDMQPALSAATPVESLERLVWHRLAVVAGQLADQQGFPQLDMDQVKAALRAAHVHLTPWEALLLENLFFFWGQ</sequence>
<evidence type="ECO:0000313" key="10">
    <source>
        <dbReference type="Proteomes" id="UP000286716"/>
    </source>
</evidence>
<dbReference type="Proteomes" id="UP000286716">
    <property type="component" value="Unassembled WGS sequence"/>
</dbReference>
<evidence type="ECO:0000256" key="4">
    <source>
        <dbReference type="ARBA" id="ARBA00022679"/>
    </source>
</evidence>
<dbReference type="GO" id="GO:0004550">
    <property type="term" value="F:nucleoside diphosphate kinase activity"/>
    <property type="evidence" value="ECO:0007669"/>
    <property type="project" value="UniProtKB-EC"/>
</dbReference>
<dbReference type="Pfam" id="PF00334">
    <property type="entry name" value="NDK"/>
    <property type="match status" value="1"/>
</dbReference>
<reference evidence="9 10" key="1">
    <citation type="submission" date="2018-05" db="EMBL/GenBank/DDBJ databases">
        <title>Evolution of GPA BGCs.</title>
        <authorList>
            <person name="Waglechner N."/>
            <person name="Wright G.D."/>
        </authorList>
    </citation>
    <scope>NUCLEOTIDE SEQUENCE [LARGE SCALE GENOMIC DNA]</scope>
    <source>
        <strain evidence="9 10">DSM 5908</strain>
    </source>
</reference>
<comment type="caution">
    <text evidence="7">Lacks conserved residue(s) required for the propagation of feature annotation.</text>
</comment>
<dbReference type="SUPFAM" id="SSF54919">
    <property type="entry name" value="Nucleoside diphosphate kinase, NDK"/>
    <property type="match status" value="2"/>
</dbReference>
<dbReference type="OrthoDB" id="9801161at2"/>
<proteinExistence type="inferred from homology"/>
<dbReference type="RefSeq" id="WP_020646480.1">
    <property type="nucleotide sequence ID" value="NZ_QHHU01000001.1"/>
</dbReference>
<dbReference type="GO" id="GO:0009117">
    <property type="term" value="P:nucleotide metabolic process"/>
    <property type="evidence" value="ECO:0007669"/>
    <property type="project" value="UniProtKB-KW"/>
</dbReference>
<evidence type="ECO:0000256" key="7">
    <source>
        <dbReference type="PROSITE-ProRule" id="PRU00706"/>
    </source>
</evidence>
<dbReference type="AlphaFoldDB" id="A0A428X6E5"/>
<evidence type="ECO:0000259" key="8">
    <source>
        <dbReference type="SMART" id="SM00562"/>
    </source>
</evidence>
<evidence type="ECO:0000256" key="1">
    <source>
        <dbReference type="ARBA" id="ARBA00001946"/>
    </source>
</evidence>
<comment type="caution">
    <text evidence="9">The sequence shown here is derived from an EMBL/GenBank/DDBJ whole genome shotgun (WGS) entry which is preliminary data.</text>
</comment>
<dbReference type="InterPro" id="IPR034907">
    <property type="entry name" value="NDK-like_dom"/>
</dbReference>
<feature type="domain" description="Nucleoside diphosphate kinase-like" evidence="8">
    <location>
        <begin position="424"/>
        <end position="571"/>
    </location>
</feature>
<dbReference type="EMBL" id="QHHU01000001">
    <property type="protein sequence ID" value="RSM50889.1"/>
    <property type="molecule type" value="Genomic_DNA"/>
</dbReference>
<evidence type="ECO:0000313" key="9">
    <source>
        <dbReference type="EMBL" id="RSM50889.1"/>
    </source>
</evidence>
<accession>A0A428X6E5</accession>
<name>A0A428X6E5_AMYBA</name>
<comment type="cofactor">
    <cofactor evidence="1">
        <name>Mg(2+)</name>
        <dbReference type="ChEBI" id="CHEBI:18420"/>
    </cofactor>
</comment>
<evidence type="ECO:0000256" key="6">
    <source>
        <dbReference type="ARBA" id="ARBA00023080"/>
    </source>
</evidence>
<keyword evidence="4" id="KW-0808">Transferase</keyword>
<dbReference type="PROSITE" id="PS51374">
    <property type="entry name" value="NDPK_LIKE"/>
    <property type="match status" value="1"/>
</dbReference>
<dbReference type="SMART" id="SM00562">
    <property type="entry name" value="NDK"/>
    <property type="match status" value="1"/>
</dbReference>
<evidence type="ECO:0000256" key="2">
    <source>
        <dbReference type="ARBA" id="ARBA00008142"/>
    </source>
</evidence>